<gene>
    <name evidence="2" type="ORF">CFO_g3047</name>
</gene>
<keyword evidence="3" id="KW-1185">Reference proteome</keyword>
<proteinExistence type="predicted"/>
<comment type="caution">
    <text evidence="2">The sequence shown here is derived from an EMBL/GenBank/DDBJ whole genome shotgun (WGS) entry which is preliminary data.</text>
</comment>
<evidence type="ECO:0000313" key="2">
    <source>
        <dbReference type="EMBL" id="KKF94596.1"/>
    </source>
</evidence>
<feature type="region of interest" description="Disordered" evidence="1">
    <location>
        <begin position="60"/>
        <end position="85"/>
    </location>
</feature>
<dbReference type="EMBL" id="LBBL01000148">
    <property type="protein sequence ID" value="KKF94596.1"/>
    <property type="molecule type" value="Genomic_DNA"/>
</dbReference>
<evidence type="ECO:0000256" key="1">
    <source>
        <dbReference type="SAM" id="MobiDB-lite"/>
    </source>
</evidence>
<sequence>MKRALQCLQRTTYQARRPALRTITFLHSNLPVVQPKPIIHSKVNRKLSNHRSRLSSILSNTLSSTPSSTLSSTPSNTLSSNTLSSSTHSSNTLSSALGRIPSINLSISLSINLSINLSSTLRNILKNALRSILRRIINNTLNSSNQSPLAILLVIVPTPTYPAHLSPFLALSLTHNIHNIHQSLGLIRLQVQAPMDPLNSLSLIIHNIIDHIQAILNLQLLHPLTTNIPPIMDFHSTVAP</sequence>
<accession>A0A0F8B0S6</accession>
<evidence type="ECO:0000313" key="3">
    <source>
        <dbReference type="Proteomes" id="UP000034841"/>
    </source>
</evidence>
<reference evidence="2 3" key="1">
    <citation type="submission" date="2015-04" db="EMBL/GenBank/DDBJ databases">
        <title>Genome sequence of Ceratocystis platani, a major pathogen of plane trees.</title>
        <authorList>
            <person name="Belbahri L."/>
        </authorList>
    </citation>
    <scope>NUCLEOTIDE SEQUENCE [LARGE SCALE GENOMIC DNA]</scope>
    <source>
        <strain evidence="2 3">CFO</strain>
    </source>
</reference>
<dbReference type="Proteomes" id="UP000034841">
    <property type="component" value="Unassembled WGS sequence"/>
</dbReference>
<dbReference type="AlphaFoldDB" id="A0A0F8B0S6"/>
<name>A0A0F8B0S6_CERFI</name>
<protein>
    <submittedName>
        <fullName evidence="2">Uncharacterized protein</fullName>
    </submittedName>
</protein>
<organism evidence="2 3">
    <name type="scientific">Ceratocystis fimbriata f. sp. platani</name>
    <dbReference type="NCBI Taxonomy" id="88771"/>
    <lineage>
        <taxon>Eukaryota</taxon>
        <taxon>Fungi</taxon>
        <taxon>Dikarya</taxon>
        <taxon>Ascomycota</taxon>
        <taxon>Pezizomycotina</taxon>
        <taxon>Sordariomycetes</taxon>
        <taxon>Hypocreomycetidae</taxon>
        <taxon>Microascales</taxon>
        <taxon>Ceratocystidaceae</taxon>
        <taxon>Ceratocystis</taxon>
    </lineage>
</organism>